<keyword evidence="3" id="KW-1185">Reference proteome</keyword>
<dbReference type="InterPro" id="IPR036691">
    <property type="entry name" value="Endo/exonu/phosph_ase_sf"/>
</dbReference>
<evidence type="ECO:0000259" key="1">
    <source>
        <dbReference type="PROSITE" id="PS50878"/>
    </source>
</evidence>
<dbReference type="SUPFAM" id="SSF56219">
    <property type="entry name" value="DNase I-like"/>
    <property type="match status" value="1"/>
</dbReference>
<evidence type="ECO:0000313" key="2">
    <source>
        <dbReference type="EMBL" id="CAL0303504.1"/>
    </source>
</evidence>
<dbReference type="Pfam" id="PF03372">
    <property type="entry name" value="Exo_endo_phos"/>
    <property type="match status" value="1"/>
</dbReference>
<dbReference type="InterPro" id="IPR043502">
    <property type="entry name" value="DNA/RNA_pol_sf"/>
</dbReference>
<organism evidence="2 3">
    <name type="scientific">Lupinus luteus</name>
    <name type="common">European yellow lupine</name>
    <dbReference type="NCBI Taxonomy" id="3873"/>
    <lineage>
        <taxon>Eukaryota</taxon>
        <taxon>Viridiplantae</taxon>
        <taxon>Streptophyta</taxon>
        <taxon>Embryophyta</taxon>
        <taxon>Tracheophyta</taxon>
        <taxon>Spermatophyta</taxon>
        <taxon>Magnoliopsida</taxon>
        <taxon>eudicotyledons</taxon>
        <taxon>Gunneridae</taxon>
        <taxon>Pentapetalae</taxon>
        <taxon>rosids</taxon>
        <taxon>fabids</taxon>
        <taxon>Fabales</taxon>
        <taxon>Fabaceae</taxon>
        <taxon>Papilionoideae</taxon>
        <taxon>50 kb inversion clade</taxon>
        <taxon>genistoids sensu lato</taxon>
        <taxon>core genistoids</taxon>
        <taxon>Genisteae</taxon>
        <taxon>Lupinus</taxon>
    </lineage>
</organism>
<reference evidence="2 3" key="1">
    <citation type="submission" date="2024-03" db="EMBL/GenBank/DDBJ databases">
        <authorList>
            <person name="Martinez-Hernandez J."/>
        </authorList>
    </citation>
    <scope>NUCLEOTIDE SEQUENCE [LARGE SCALE GENOMIC DNA]</scope>
</reference>
<dbReference type="Proteomes" id="UP001497480">
    <property type="component" value="Unassembled WGS sequence"/>
</dbReference>
<comment type="caution">
    <text evidence="2">The sequence shown here is derived from an EMBL/GenBank/DDBJ whole genome shotgun (WGS) entry which is preliminary data.</text>
</comment>
<dbReference type="CDD" id="cd01650">
    <property type="entry name" value="RT_nLTR_like"/>
    <property type="match status" value="1"/>
</dbReference>
<dbReference type="AlphaFoldDB" id="A0AAV1W221"/>
<accession>A0AAV1W221</accession>
<dbReference type="Gene3D" id="3.60.10.10">
    <property type="entry name" value="Endonuclease/exonuclease/phosphatase"/>
    <property type="match status" value="1"/>
</dbReference>
<dbReference type="PANTHER" id="PTHR33116:SF78">
    <property type="entry name" value="OS12G0587133 PROTEIN"/>
    <property type="match status" value="1"/>
</dbReference>
<dbReference type="PANTHER" id="PTHR33116">
    <property type="entry name" value="REVERSE TRANSCRIPTASE ZINC-BINDING DOMAIN-CONTAINING PROTEIN-RELATED-RELATED"/>
    <property type="match status" value="1"/>
</dbReference>
<sequence>MIIVSINIRGLGGRLKKKEIRDLISVNDPDFVCIRDTKIQVVDSVLCASLWGSDDVGWAFVLAEGFSGGIMSLWKKSIFVCHEIRLGSNFVMVRGNWSMNNVFCNIMNTYSPCDLARKRLFWEEAKNVWMDHSGESWCMVGDFNVILHRDEKKGSSSIGSSRVSVEFARFVEELELVDLPLVGSKFTWFLSNGSTMNRLDRLLVNDSWLTLRGRMVQKALKRSYSDHCLILLKNDVPGWGPSPFRTNNFWFSDAGFMKFVEDEWKKLEFVGRGSFFLKEKLKCLKSSLKIWNYDHFGNLDRKIVDQVSMINVIDAKGCDGTLPESDISVRCAATADLWRLSSPKDNLLIQKSRQRWLRDGDSNSKFFHASINRRRRYNEVHGLFIEDDWVEDPVRVKNHVRSFSKNRFSEFHWNMPSLDGIEFKRLSDENNLFLTARFEEPEVKEAVWSCDEDKSLGPHGYNFTFIKKFWDCVKVDILEMVSDFFFYGNVARGCNSSFIVLILKNGSPQNLYEYRPISLVGCIYKIISKILAGRLKKVIHLVIFGCQSAFIQGRFIMDGVLIANEVIDQARKSKEGDCFIFKVDFEKAYDSVNWIFLLYMMERMGFCFKWRNWIKSCLQSNFVSVLVNGSPTREFTMNCGLRQGDPIAPFLFLIVAEGLAGIMDSAVAKKIFKGYQVGRDKVIVYHLQYADDTLLIGENSVDNVLALKCILKCFELASGLRINFHKSKLIGIKSSESFVQMAVNKLLCGIGSIPFKFLGIPVGANPRRSSMWNPIIDSFKKKLSFWQQKLFSFGGRITLLKSVLCSLPIYYFSFFKASASVIKALERIQRRFLWGRGEESKGIHWVKWETVCRSREDGGLGIKNLKLFNLSLLGKWRWRLLSDSGSMWVRVLRSRYGYGRRMLVGTGEGDWFRKGSVWWRDIGSLNPRVSRCSVECFCEGVRRRVGCGDFISFWSDSWVSGGGGYVSKVVIQDCFRSLW</sequence>
<protein>
    <recommendedName>
        <fullName evidence="1">Reverse transcriptase domain-containing protein</fullName>
    </recommendedName>
</protein>
<dbReference type="GO" id="GO:0003824">
    <property type="term" value="F:catalytic activity"/>
    <property type="evidence" value="ECO:0007669"/>
    <property type="project" value="InterPro"/>
</dbReference>
<dbReference type="PROSITE" id="PS50878">
    <property type="entry name" value="RT_POL"/>
    <property type="match status" value="1"/>
</dbReference>
<proteinExistence type="predicted"/>
<dbReference type="InterPro" id="IPR005135">
    <property type="entry name" value="Endo/exonuclease/phosphatase"/>
</dbReference>
<feature type="domain" description="Reverse transcriptase" evidence="1">
    <location>
        <begin position="483"/>
        <end position="762"/>
    </location>
</feature>
<dbReference type="Pfam" id="PF00078">
    <property type="entry name" value="RVT_1"/>
    <property type="match status" value="1"/>
</dbReference>
<gene>
    <name evidence="2" type="ORF">LLUT_LOCUS4564</name>
</gene>
<dbReference type="EMBL" id="CAXHTB010000003">
    <property type="protein sequence ID" value="CAL0303504.1"/>
    <property type="molecule type" value="Genomic_DNA"/>
</dbReference>
<evidence type="ECO:0000313" key="3">
    <source>
        <dbReference type="Proteomes" id="UP001497480"/>
    </source>
</evidence>
<dbReference type="InterPro" id="IPR000477">
    <property type="entry name" value="RT_dom"/>
</dbReference>
<name>A0AAV1W221_LUPLU</name>
<dbReference type="SUPFAM" id="SSF56672">
    <property type="entry name" value="DNA/RNA polymerases"/>
    <property type="match status" value="1"/>
</dbReference>